<dbReference type="SUPFAM" id="SSF117074">
    <property type="entry name" value="Hypothetical protein PA1324"/>
    <property type="match status" value="1"/>
</dbReference>
<dbReference type="InterPro" id="IPR051922">
    <property type="entry name" value="Bact_Sporulation_Assoc"/>
</dbReference>
<dbReference type="Proteomes" id="UP000893823">
    <property type="component" value="Unassembled WGS sequence"/>
</dbReference>
<feature type="chain" id="PRO_5009267647" evidence="2">
    <location>
        <begin position="32"/>
        <end position="506"/>
    </location>
</feature>
<evidence type="ECO:0000313" key="5">
    <source>
        <dbReference type="Proteomes" id="UP000199482"/>
    </source>
</evidence>
<reference evidence="5" key="2">
    <citation type="submission" date="2016-10" db="EMBL/GenBank/DDBJ databases">
        <authorList>
            <person name="Varghese N."/>
            <person name="Submissions S."/>
        </authorList>
    </citation>
    <scope>NUCLEOTIDE SEQUENCE [LARGE SCALE GENOMIC DNA]</scope>
    <source>
        <strain evidence="5">CPCC 202695</strain>
    </source>
</reference>
<sequence length="506" mass="51044">MAPAPMAGLRRASVLVASLALLGTGIAPAHASDLPSPELTPRPAELVDAGDDTGLRAAPREGTPAFYLEGGAGGADAADGGIRTFAAEGSSDGTAATGSISGRITYWANGVSQGGLATGVAVAVKWDDVAGEWAGYTSAEADATGAYSLTSLPAGDYAVLAYDDLAGSPLIPEFWEDAQHISWATVTTLADGQAVTGVDEQLEPLVKDRIAGADRYETAVLASQAAFGEEVPCAFVATGANFPDALSAGPAAAHCGGPLLLVPGTVIPPVVLAELKRLSPERIVIAGSAAVVSSGVETTLKGIAPVTRYAGTDRYDTSRRIVAGEFGTAPAAWVATGANFPDALSASGAAAAADIPVLIVPGIASTLDSASAGALTKLGAKTVAIAGSAAVVSSGIQASIGKLSTAPQVLRLAGADRYATALAIVRFVWDGQSSIYGFSASGSNFPDALAGAPVAGWLYAPLYITSEYCTSLGVQTQVTELGIAEFFVLGKYQPLYYNGWQPFRSC</sequence>
<dbReference type="EMBL" id="LT629755">
    <property type="protein sequence ID" value="SDT32320.1"/>
    <property type="molecule type" value="Genomic_DNA"/>
</dbReference>
<dbReference type="AlphaFoldDB" id="A0A1H1ZF82"/>
<feature type="region of interest" description="Disordered" evidence="1">
    <location>
        <begin position="30"/>
        <end position="59"/>
    </location>
</feature>
<evidence type="ECO:0000256" key="1">
    <source>
        <dbReference type="SAM" id="MobiDB-lite"/>
    </source>
</evidence>
<feature type="signal peptide" evidence="2">
    <location>
        <begin position="1"/>
        <end position="31"/>
    </location>
</feature>
<dbReference type="OrthoDB" id="5116373at2"/>
<dbReference type="Gene3D" id="2.60.40.1120">
    <property type="entry name" value="Carboxypeptidase-like, regulatory domain"/>
    <property type="match status" value="1"/>
</dbReference>
<reference evidence="3" key="3">
    <citation type="submission" date="2022-06" db="EMBL/GenBank/DDBJ databases">
        <title>Genomic Encyclopedia of Type Strains, Phase III (KMG-III): the genomes of soil and plant-associated and newly described type strains.</title>
        <authorList>
            <person name="Whitman W."/>
        </authorList>
    </citation>
    <scope>NUCLEOTIDE SEQUENCE</scope>
    <source>
        <strain evidence="3">CPCC 202695</strain>
    </source>
</reference>
<evidence type="ECO:0000313" key="6">
    <source>
        <dbReference type="Proteomes" id="UP000893823"/>
    </source>
</evidence>
<accession>A0A1H1ZF82</accession>
<evidence type="ECO:0000313" key="4">
    <source>
        <dbReference type="EMBL" id="SDT32320.1"/>
    </source>
</evidence>
<dbReference type="STRING" id="589382.SAMN04489721_3143"/>
<name>A0A1H1ZF82_9MICO</name>
<evidence type="ECO:0000313" key="3">
    <source>
        <dbReference type="EMBL" id="MCP2367064.1"/>
    </source>
</evidence>
<proteinExistence type="predicted"/>
<evidence type="ECO:0000256" key="2">
    <source>
        <dbReference type="SAM" id="SignalP"/>
    </source>
</evidence>
<dbReference type="Proteomes" id="UP000199482">
    <property type="component" value="Chromosome I"/>
</dbReference>
<dbReference type="Pfam" id="PF04122">
    <property type="entry name" value="CW_binding_2"/>
    <property type="match status" value="3"/>
</dbReference>
<dbReference type="PANTHER" id="PTHR30032:SF4">
    <property type="entry name" value="AMIDASE ENHANCER"/>
    <property type="match status" value="1"/>
</dbReference>
<protein>
    <submittedName>
        <fullName evidence="3">Cell wall-binding protein</fullName>
    </submittedName>
    <submittedName>
        <fullName evidence="4">Putative cell wall binding repeat 2</fullName>
    </submittedName>
</protein>
<dbReference type="RefSeq" id="WP_092674472.1">
    <property type="nucleotide sequence ID" value="NZ_BMDN01000002.1"/>
</dbReference>
<gene>
    <name evidence="3" type="ORF">BCL57_001218</name>
    <name evidence="4" type="ORF">SAMN04489721_3143</name>
</gene>
<organism evidence="4 5">
    <name type="scientific">Agromyces flavus</name>
    <dbReference type="NCBI Taxonomy" id="589382"/>
    <lineage>
        <taxon>Bacteria</taxon>
        <taxon>Bacillati</taxon>
        <taxon>Actinomycetota</taxon>
        <taxon>Actinomycetes</taxon>
        <taxon>Micrococcales</taxon>
        <taxon>Microbacteriaceae</taxon>
        <taxon>Agromyces</taxon>
    </lineage>
</organism>
<keyword evidence="2" id="KW-0732">Signal</keyword>
<reference evidence="4" key="1">
    <citation type="submission" date="2016-10" db="EMBL/GenBank/DDBJ databases">
        <authorList>
            <person name="de Groot N.N."/>
        </authorList>
    </citation>
    <scope>NUCLEOTIDE SEQUENCE [LARGE SCALE GENOMIC DNA]</scope>
    <source>
        <strain evidence="4">CPCC 202695</strain>
    </source>
</reference>
<dbReference type="Gene3D" id="3.40.50.12090">
    <property type="match status" value="2"/>
</dbReference>
<dbReference type="PANTHER" id="PTHR30032">
    <property type="entry name" value="N-ACETYLMURAMOYL-L-ALANINE AMIDASE-RELATED"/>
    <property type="match status" value="1"/>
</dbReference>
<dbReference type="GO" id="GO:0030288">
    <property type="term" value="C:outer membrane-bounded periplasmic space"/>
    <property type="evidence" value="ECO:0007669"/>
    <property type="project" value="TreeGrafter"/>
</dbReference>
<keyword evidence="6" id="KW-1185">Reference proteome</keyword>
<dbReference type="InterPro" id="IPR007253">
    <property type="entry name" value="Cell_wall-bd_2"/>
</dbReference>
<dbReference type="EMBL" id="SODL02000002">
    <property type="protein sequence ID" value="MCP2367064.1"/>
    <property type="molecule type" value="Genomic_DNA"/>
</dbReference>